<dbReference type="EMBL" id="SHLC01000001">
    <property type="protein sequence ID" value="RZU66179.1"/>
    <property type="molecule type" value="Genomic_DNA"/>
</dbReference>
<dbReference type="InterPro" id="IPR036571">
    <property type="entry name" value="MECDP_synthase_sf"/>
</dbReference>
<keyword evidence="13 14" id="KW-0511">Multifunctional enzyme</keyword>
<comment type="catalytic activity">
    <reaction evidence="2 14">
        <text>2-C-methyl-D-erythritol 4-phosphate + CTP + H(+) = 4-CDP-2-C-methyl-D-erythritol + diphosphate</text>
        <dbReference type="Rhea" id="RHEA:13429"/>
        <dbReference type="ChEBI" id="CHEBI:15378"/>
        <dbReference type="ChEBI" id="CHEBI:33019"/>
        <dbReference type="ChEBI" id="CHEBI:37563"/>
        <dbReference type="ChEBI" id="CHEBI:57823"/>
        <dbReference type="ChEBI" id="CHEBI:58262"/>
        <dbReference type="EC" id="2.7.7.60"/>
    </reaction>
</comment>
<dbReference type="PROSITE" id="PS01295">
    <property type="entry name" value="ISPD"/>
    <property type="match status" value="1"/>
</dbReference>
<accession>A0A4Q8AQ92</accession>
<evidence type="ECO:0000256" key="1">
    <source>
        <dbReference type="ARBA" id="ARBA00000200"/>
    </source>
</evidence>
<feature type="binding site" evidence="14">
    <location>
        <position position="268"/>
    </location>
    <ligand>
        <name>a divalent metal cation</name>
        <dbReference type="ChEBI" id="CHEBI:60240"/>
    </ligand>
</feature>
<dbReference type="GO" id="GO:0008685">
    <property type="term" value="F:2-C-methyl-D-erythritol 2,4-cyclodiphosphate synthase activity"/>
    <property type="evidence" value="ECO:0007669"/>
    <property type="project" value="UniProtKB-UniRule"/>
</dbReference>
<dbReference type="FunFam" id="3.30.1330.50:FF:000003">
    <property type="entry name" value="2-C-methyl-D-erythritol 2,4-cyclodiphosphate synthase"/>
    <property type="match status" value="1"/>
</dbReference>
<dbReference type="GO" id="GO:0046872">
    <property type="term" value="F:metal ion binding"/>
    <property type="evidence" value="ECO:0007669"/>
    <property type="project" value="UniProtKB-KW"/>
</dbReference>
<evidence type="ECO:0000256" key="11">
    <source>
        <dbReference type="ARBA" id="ARBA00023229"/>
    </source>
</evidence>
<dbReference type="HAMAP" id="MF_01520">
    <property type="entry name" value="IspDF"/>
    <property type="match status" value="1"/>
</dbReference>
<dbReference type="Proteomes" id="UP000291483">
    <property type="component" value="Unassembled WGS sequence"/>
</dbReference>
<dbReference type="InterPro" id="IPR026596">
    <property type="entry name" value="IspD/F"/>
</dbReference>
<evidence type="ECO:0000259" key="15">
    <source>
        <dbReference type="Pfam" id="PF02542"/>
    </source>
</evidence>
<dbReference type="PANTHER" id="PTHR32125:SF4">
    <property type="entry name" value="2-C-METHYL-D-ERYTHRITOL 4-PHOSPHATE CYTIDYLYLTRANSFERASE, CHLOROPLASTIC"/>
    <property type="match status" value="1"/>
</dbReference>
<comment type="cofactor">
    <cofactor evidence="3 14">
        <name>a divalent metal cation</name>
        <dbReference type="ChEBI" id="CHEBI:60240"/>
    </cofactor>
</comment>
<feature type="site" description="Positions MEP for the nucleophilic attack" evidence="14">
    <location>
        <position position="232"/>
    </location>
</feature>
<evidence type="ECO:0000256" key="9">
    <source>
        <dbReference type="ARBA" id="ARBA00022695"/>
    </source>
</evidence>
<dbReference type="RefSeq" id="WP_130506416.1">
    <property type="nucleotide sequence ID" value="NZ_SHLC01000001.1"/>
</dbReference>
<comment type="similarity">
    <text evidence="14">In the C-terminal section; belongs to the IspF family.</text>
</comment>
<evidence type="ECO:0000256" key="6">
    <source>
        <dbReference type="ARBA" id="ARBA00008480"/>
    </source>
</evidence>
<dbReference type="UniPathway" id="UPA00056">
    <property type="reaction ID" value="UER00093"/>
</dbReference>
<name>A0A4Q8AQ92_9MICO</name>
<evidence type="ECO:0000256" key="13">
    <source>
        <dbReference type="ARBA" id="ARBA00023268"/>
    </source>
</evidence>
<dbReference type="FunFam" id="3.90.550.10:FF:000003">
    <property type="entry name" value="2-C-methyl-D-erythritol 4-phosphate cytidylyltransferase"/>
    <property type="match status" value="1"/>
</dbReference>
<dbReference type="InterPro" id="IPR003526">
    <property type="entry name" value="MECDP_synthase"/>
</dbReference>
<keyword evidence="9 14" id="KW-0548">Nucleotidyltransferase</keyword>
<dbReference type="SUPFAM" id="SSF69765">
    <property type="entry name" value="IpsF-like"/>
    <property type="match status" value="1"/>
</dbReference>
<feature type="binding site" evidence="14">
    <location>
        <begin position="297"/>
        <end position="298"/>
    </location>
    <ligand>
        <name>4-CDP-2-C-methyl-D-erythritol 2-phosphate</name>
        <dbReference type="ChEBI" id="CHEBI:57919"/>
    </ligand>
</feature>
<dbReference type="InterPro" id="IPR050088">
    <property type="entry name" value="IspD/TarI_cytidylyltransf_bact"/>
</dbReference>
<feature type="domain" description="2-C-methyl-D-erythritol 2,4-cyclodiphosphate synthase" evidence="15">
    <location>
        <begin position="260"/>
        <end position="414"/>
    </location>
</feature>
<feature type="region of interest" description="2-C-methyl-D-erythritol 2,4-cyclodiphosphate synthase" evidence="14">
    <location>
        <begin position="260"/>
        <end position="417"/>
    </location>
</feature>
<keyword evidence="8 14" id="KW-0808">Transferase</keyword>
<feature type="binding site" evidence="14">
    <location>
        <position position="399"/>
    </location>
    <ligand>
        <name>4-CDP-2-C-methyl-D-erythritol 2-phosphate</name>
        <dbReference type="ChEBI" id="CHEBI:57919"/>
    </ligand>
</feature>
<keyword evidence="17" id="KW-1185">Reference proteome</keyword>
<dbReference type="HAMAP" id="MF_00108">
    <property type="entry name" value="IspD"/>
    <property type="match status" value="1"/>
</dbReference>
<dbReference type="InterPro" id="IPR001228">
    <property type="entry name" value="IspD"/>
</dbReference>
<evidence type="ECO:0000256" key="5">
    <source>
        <dbReference type="ARBA" id="ARBA00004787"/>
    </source>
</evidence>
<evidence type="ECO:0000256" key="3">
    <source>
        <dbReference type="ARBA" id="ARBA00001968"/>
    </source>
</evidence>
<comment type="pathway">
    <text evidence="4 14">Isoprenoid biosynthesis; isopentenyl diphosphate biosynthesis via DXP pathway; isopentenyl diphosphate from 1-deoxy-D-xylulose 5-phosphate: step 4/6.</text>
</comment>
<comment type="function">
    <text evidence="14">Bifunctional enzyme that catalyzes the formation of 4-diphosphocytidyl-2-C-methyl-D-erythritol from CTP and 2-C-methyl-D-erythritol 4-phosphate (MEP) (IspD), and catalyzes the conversion of 4-diphosphocytidyl-2-C-methyl-D-erythritol 2-phosphate (CDP-ME2P) to 2-C-methyl-D-erythritol 2,4-cyclodiphosphate (ME-CPP) with a corresponding release of cytidine 5-monophosphate (CMP) (IspF).</text>
</comment>
<comment type="catalytic activity">
    <reaction evidence="1 14">
        <text>4-CDP-2-C-methyl-D-erythritol 2-phosphate = 2-C-methyl-D-erythritol 2,4-cyclic diphosphate + CMP</text>
        <dbReference type="Rhea" id="RHEA:23864"/>
        <dbReference type="ChEBI" id="CHEBI:57919"/>
        <dbReference type="ChEBI" id="CHEBI:58483"/>
        <dbReference type="ChEBI" id="CHEBI:60377"/>
        <dbReference type="EC" id="4.6.1.12"/>
    </reaction>
</comment>
<dbReference type="Gene3D" id="3.30.1330.50">
    <property type="entry name" value="2-C-methyl-D-erythritol 2,4-cyclodiphosphate synthase"/>
    <property type="match status" value="1"/>
</dbReference>
<comment type="similarity">
    <text evidence="6">Belongs to the IspF family.</text>
</comment>
<feature type="binding site" evidence="14">
    <location>
        <position position="305"/>
    </location>
    <ligand>
        <name>a divalent metal cation</name>
        <dbReference type="ChEBI" id="CHEBI:60240"/>
    </ligand>
</feature>
<dbReference type="InterPro" id="IPR020555">
    <property type="entry name" value="MECDP_synthase_CS"/>
</dbReference>
<evidence type="ECO:0000256" key="12">
    <source>
        <dbReference type="ARBA" id="ARBA00023239"/>
    </source>
</evidence>
<comment type="pathway">
    <text evidence="5 14">Isoprenoid biosynthesis; isopentenyl diphosphate biosynthesis via DXP pathway; isopentenyl diphosphate from 1-deoxy-D-xylulose 5-phosphate: step 2/6.</text>
</comment>
<dbReference type="CDD" id="cd00554">
    <property type="entry name" value="MECDP_synthase"/>
    <property type="match status" value="1"/>
</dbReference>
<evidence type="ECO:0000256" key="14">
    <source>
        <dbReference type="HAMAP-Rule" id="MF_01520"/>
    </source>
</evidence>
<dbReference type="CDD" id="cd02516">
    <property type="entry name" value="CDP-ME_synthetase"/>
    <property type="match status" value="1"/>
</dbReference>
<dbReference type="Pfam" id="PF01128">
    <property type="entry name" value="IspD"/>
    <property type="match status" value="1"/>
</dbReference>
<evidence type="ECO:0000313" key="17">
    <source>
        <dbReference type="Proteomes" id="UP000291483"/>
    </source>
</evidence>
<feature type="site" description="Transition state stabilizer" evidence="14">
    <location>
        <position position="297"/>
    </location>
</feature>
<feature type="binding site" evidence="14">
    <location>
        <position position="402"/>
    </location>
    <ligand>
        <name>4-CDP-2-C-methyl-D-erythritol 2-phosphate</name>
        <dbReference type="ChEBI" id="CHEBI:57919"/>
    </ligand>
</feature>
<dbReference type="InterPro" id="IPR029044">
    <property type="entry name" value="Nucleotide-diphossugar_trans"/>
</dbReference>
<dbReference type="Pfam" id="PF02542">
    <property type="entry name" value="YgbB"/>
    <property type="match status" value="1"/>
</dbReference>
<protein>
    <recommendedName>
        <fullName evidence="14">Bifunctional enzyme IspD/IspF</fullName>
    </recommendedName>
    <domain>
        <recommendedName>
            <fullName evidence="14">2-C-methyl-D-erythritol 4-phosphate cytidylyltransferase</fullName>
            <ecNumber evidence="14">2.7.7.60</ecNumber>
        </recommendedName>
        <alternativeName>
            <fullName evidence="14">4-diphosphocytidyl-2C-methyl-D-erythritol synthase</fullName>
        </alternativeName>
        <alternativeName>
            <fullName evidence="14">MEP cytidylyltransferase</fullName>
            <shortName evidence="14">MCT</shortName>
        </alternativeName>
    </domain>
    <domain>
        <recommendedName>
            <fullName evidence="14">2-C-methyl-D-erythritol 2,4-cyclodiphosphate synthase</fullName>
            <shortName evidence="14">MECDP-synthase</shortName>
            <shortName evidence="14">MECPP-synthase</shortName>
            <shortName evidence="14">MECPS</shortName>
            <ecNumber evidence="14">4.6.1.12</ecNumber>
        </recommendedName>
    </domain>
</protein>
<evidence type="ECO:0000256" key="10">
    <source>
        <dbReference type="ARBA" id="ARBA00022723"/>
    </source>
</evidence>
<feature type="site" description="Positions MEP for the nucleophilic attack" evidence="14">
    <location>
        <position position="179"/>
    </location>
</feature>
<feature type="site" description="Transition state stabilizer" evidence="14">
    <location>
        <position position="37"/>
    </location>
</feature>
<dbReference type="EC" id="4.6.1.12" evidence="14"/>
<dbReference type="GO" id="GO:0050518">
    <property type="term" value="F:2-C-methyl-D-erythritol 4-phosphate cytidylyltransferase activity"/>
    <property type="evidence" value="ECO:0007669"/>
    <property type="project" value="UniProtKB-UniRule"/>
</dbReference>
<keyword evidence="12 14" id="KW-0456">Lyase</keyword>
<dbReference type="SUPFAM" id="SSF53448">
    <property type="entry name" value="Nucleotide-diphospho-sugar transferases"/>
    <property type="match status" value="1"/>
</dbReference>
<dbReference type="InterPro" id="IPR018294">
    <property type="entry name" value="ISPD_synthase_CS"/>
</dbReference>
<feature type="binding site" evidence="14">
    <location>
        <position position="266"/>
    </location>
    <ligand>
        <name>a divalent metal cation</name>
        <dbReference type="ChEBI" id="CHEBI:60240"/>
    </ligand>
</feature>
<dbReference type="GO" id="GO:0019288">
    <property type="term" value="P:isopentenyl diphosphate biosynthetic process, methylerythritol 4-phosphate pathway"/>
    <property type="evidence" value="ECO:0007669"/>
    <property type="project" value="UniProtKB-UniRule"/>
</dbReference>
<dbReference type="GO" id="GO:0016114">
    <property type="term" value="P:terpenoid biosynthetic process"/>
    <property type="evidence" value="ECO:0007669"/>
    <property type="project" value="InterPro"/>
</dbReference>
<dbReference type="OrthoDB" id="9802561at2"/>
<feature type="region of interest" description="2-C-methyl-D-erythritol 4-phosphate cytidylyltransferase" evidence="14">
    <location>
        <begin position="1"/>
        <end position="259"/>
    </location>
</feature>
<organism evidence="16 17">
    <name type="scientific">Microterricola gilva</name>
    <dbReference type="NCBI Taxonomy" id="393267"/>
    <lineage>
        <taxon>Bacteria</taxon>
        <taxon>Bacillati</taxon>
        <taxon>Actinomycetota</taxon>
        <taxon>Actinomycetes</taxon>
        <taxon>Micrococcales</taxon>
        <taxon>Microbacteriaceae</taxon>
        <taxon>Microterricola</taxon>
    </lineage>
</organism>
<keyword evidence="11 14" id="KW-0414">Isoprene biosynthesis</keyword>
<comment type="caution">
    <text evidence="16">The sequence shown here is derived from an EMBL/GenBank/DDBJ whole genome shotgun (WGS) entry which is preliminary data.</text>
</comment>
<evidence type="ECO:0000313" key="16">
    <source>
        <dbReference type="EMBL" id="RZU66179.1"/>
    </source>
</evidence>
<dbReference type="AlphaFoldDB" id="A0A4Q8AQ92"/>
<feature type="site" description="Transition state stabilizer" evidence="14">
    <location>
        <position position="393"/>
    </location>
</feature>
<feature type="binding site" evidence="14">
    <location>
        <begin position="266"/>
        <end position="268"/>
    </location>
    <ligand>
        <name>4-CDP-2-C-methyl-D-erythritol 2-phosphate</name>
        <dbReference type="ChEBI" id="CHEBI:57919"/>
    </ligand>
</feature>
<comment type="similarity">
    <text evidence="14">In the N-terminal section; belongs to the IspD/TarI cytidylyltransferase family. IspD subfamily.</text>
</comment>
<dbReference type="PANTHER" id="PTHR32125">
    <property type="entry name" value="2-C-METHYL-D-ERYTHRITOL 4-PHOSPHATE CYTIDYLYLTRANSFERASE, CHLOROPLASTIC"/>
    <property type="match status" value="1"/>
</dbReference>
<dbReference type="Gene3D" id="3.90.550.10">
    <property type="entry name" value="Spore Coat Polysaccharide Biosynthesis Protein SpsA, Chain A"/>
    <property type="match status" value="1"/>
</dbReference>
<evidence type="ECO:0000256" key="2">
    <source>
        <dbReference type="ARBA" id="ARBA00001282"/>
    </source>
</evidence>
<dbReference type="PROSITE" id="PS01350">
    <property type="entry name" value="ISPF"/>
    <property type="match status" value="1"/>
</dbReference>
<evidence type="ECO:0000256" key="8">
    <source>
        <dbReference type="ARBA" id="ARBA00022679"/>
    </source>
</evidence>
<proteinExistence type="inferred from homology"/>
<dbReference type="HAMAP" id="MF_00107">
    <property type="entry name" value="IspF"/>
    <property type="match status" value="1"/>
</dbReference>
<sequence>MNFSGEGVGVSAADAAEAGAAGVDVAVIVVAAGSGTRLGRAEPKAFVTLGGRPMLAHALDGVFAVREAVQLIVVAPDAELERARAIVAASAGPAVDYTSVVVGGASRQLSVAAGLAAVAPGVGVVLVHDAARALTPSGQFEAVIAAVRSSGAGVIPALPVVDTIKRVDASGLVRETVDRSELAAVQTPQGFVRAELDEAYAAPSADFTDDAALLQSFGHSVGTVAGDERAFKITTAWDLARAERLLAESAGSAGSRAVPRVGTGVDVHAFAPEDGADAPELWIAGLHWPGQRGLSGHSDGDVAVHAVCDALLAAAGLGDIGGIFGTDDPRLAGAHGEVFLRETRRLVEAAGLRIGNVSVQLLGNRPKLSPRRLEAEALLGGILGAPVSIAATTTDGLGFTGRGDGVAAVATALLYPA</sequence>
<feature type="binding site" evidence="14">
    <location>
        <begin position="392"/>
        <end position="395"/>
    </location>
    <ligand>
        <name>4-CDP-2-C-methyl-D-erythritol 2-phosphate</name>
        <dbReference type="ChEBI" id="CHEBI:57919"/>
    </ligand>
</feature>
<evidence type="ECO:0000256" key="4">
    <source>
        <dbReference type="ARBA" id="ARBA00004709"/>
    </source>
</evidence>
<reference evidence="16 17" key="1">
    <citation type="submission" date="2019-02" db="EMBL/GenBank/DDBJ databases">
        <title>Sequencing the genomes of 1000 actinobacteria strains.</title>
        <authorList>
            <person name="Klenk H.-P."/>
        </authorList>
    </citation>
    <scope>NUCLEOTIDE SEQUENCE [LARGE SCALE GENOMIC DNA]</scope>
    <source>
        <strain evidence="16 17">DSM 18319</strain>
    </source>
</reference>
<gene>
    <name evidence="14" type="primary">ispDF</name>
    <name evidence="16" type="ORF">EV379_2530</name>
</gene>
<dbReference type="EC" id="2.7.7.60" evidence="14"/>
<feature type="site" description="Transition state stabilizer" evidence="14">
    <location>
        <position position="44"/>
    </location>
</feature>
<comment type="caution">
    <text evidence="14">Lacks conserved residue(s) required for the propagation of feature annotation.</text>
</comment>
<feature type="binding site" evidence="14">
    <location>
        <begin position="319"/>
        <end position="321"/>
    </location>
    <ligand>
        <name>4-CDP-2-C-methyl-D-erythritol 2-phosphate</name>
        <dbReference type="ChEBI" id="CHEBI:57919"/>
    </ligand>
</feature>
<keyword evidence="10 14" id="KW-0479">Metal-binding</keyword>
<dbReference type="NCBIfam" id="TIGR00151">
    <property type="entry name" value="ispF"/>
    <property type="match status" value="1"/>
</dbReference>
<evidence type="ECO:0000256" key="7">
    <source>
        <dbReference type="ARBA" id="ARBA00009789"/>
    </source>
</evidence>
<dbReference type="InterPro" id="IPR034683">
    <property type="entry name" value="IspD/TarI"/>
</dbReference>
<comment type="similarity">
    <text evidence="7">Belongs to the IspD/TarI cytidylyltransferase family. IspD subfamily.</text>
</comment>
<dbReference type="NCBIfam" id="TIGR00453">
    <property type="entry name" value="ispD"/>
    <property type="match status" value="1"/>
</dbReference>